<dbReference type="InterPro" id="IPR049900">
    <property type="entry name" value="PKS_mFAS_DH"/>
</dbReference>
<dbReference type="SUPFAM" id="SSF50129">
    <property type="entry name" value="GroES-like"/>
    <property type="match status" value="1"/>
</dbReference>
<sequence length="2611" mass="280491">MGEQPAHDWASEPIAIIGLSCKFAGDASNAENLWKMLAEAKSAWSEIPESRFNSKGVYHPDPEKVGGVAVKGAYFLDLDPAVFDAGFFNFSAETASTLDPQFRLQLESVYEALENAGLTLESIAGSNTSAFAGAFFHDYWHSFTRDDQDLPRFLLTGNGAAMAANRISHFFDFRGASMTIDTGCSTTLVALHQAVQSLRTGEAEMSVVGGSNLMLTPDNFKGLGSLGFLSADGKSYAFDSRANGYARGEGVATIVLKRLKDAVAAGDPIRAVVRQTCLNQDGKTETITSPSQAAQEALIRECYQRAGLDPRDTQYFEAHGTGTKTGDPIEARAVAAVFQPGRCEEQPLRIGSVKTNLGHTEPTSGLASIIKVVLALERGIIPPTINFEQPNEKLHLDEWHMKVATSLEPWPTPNNGGPRRASVNSFGYGGSNAHVIVEAWGQQEPVIHRSQHGLLYPQDPESLSAQTDESEMPRYKSKVLVISAKDEQACQRMITNLADHLRHVKPVDEQMYLQSLAYTLGQRRTTFPWAAAAPVPYTRGLPAVVQALESPRFKPARSPRRSRVGMVFTGQGAQWHAMGRELILAYPVYKASLLEIEKTLTGLGAEWSLTEELSRDAECSRVNEVAISIPVCVALQISLVRLLRSWGVVPVAVSSHSSGEIAAAWTVGALSLQGAMAAAYYRAVLAADEKLRGPAPGAMVAVGLGADDAEQYVARVTGGKAVVACINSPSSVTVAGDAAAMDEIESFAASDGVFARRLKVATAYHSHHMDPIADIYFERLSSLQETDISTAEDDADDDDDLAISFSSSVTGARVSKASELADPAHWVASLVQPVQFVDGLTDMILGDMDPSGTSVDVIVEVGPHAALGGPIRQILDLPEFGTASQVPYFSCLNRKETALGSMQSLAASLIQQGLVLDMTAVNFPWGQPPEVGVLHDLPSYSWSHQARHWAEPRMSKAHRQRRREPHDLLGIMVPGSKPQAPSWRRVLRPSETPWIRDHVVQSNYVFPGAGFVSLVIEAMSLYDEDRKLDHGSDNTKTGGISGYRLRDVEIQQALVIPDTASGIEIQTTLRPVDEKSVGTLGWMVFEICSVSADNGWTDHAKGLIVAEVDGSGGDAVVSDQHTAKMHKLEHTTGLARRIDPEDLWESFRSGGIVHGPVFQNISRILQVGGSGSVCDLSVPDYRVHKDLPRNTLLHPTTLDSIFVTAYTALPGLDAGQESPRVPRSIRTLWVSAGISHEPGHRLRGYSTLSHHDARSVEAEITVTDDTGADGAAPPLLQISGLICQSLGASVVENPAGAYRREVCNKLAWAADSSLETTESLATLRDQLALMEDPDEYGLILDLRRVCLYFITDALEQLSESDTVNLQSHHSKFYQWMRQQVALAESGQLAPGSAAWLPVDMATREHHIHSVAKASVNGELLCHVGPHLTSILRQERSPLELMMEDKILYRYYTSALKAPRSFGLVGKLLRHVAHKNPRARILEIGAGTGGATRHTLRELGTDETGGTMAESYHFTDISSGFFESAKNEFADWANVLDFDRLDIEQDPAAQGFELGSYDVVVACQVLHATQSMARTMANVRRLLKPGGTLLLFETIKDQLDLQFLFGLLPGWWLSEEPERQSSPSLSSAMWDQVLRGAGFTGIDLEMRDGGNEETYSYSVIMSRLPPLPTTVKDEVVVVVPEAPEKPPSAWLASLQQSIAAVSGGTTPSIQPLLQPATTWSNKIAVLLTEVSQPLLHDLDNEALGAVKALATNCKGLLWVTRGGAVECQRPELGLAPGFLRSLRNEYVGRRYSTLDLDPDAPIWSGASPAVIARVLHASFGTEDSHQLLLGSSEAPPPDFEFAERGGAIMVPRFFKDLARNKIASPEPADHSAPGSIPMAPIHQPGRTLTLQVGIPGLLDTLAFGESPAGAALLLPHEVEIRPVAYGVNFRDVMVAMGQLNERVMGLELAGTVTRVGDEAASQGFATGDRVFCLLPGPYASAVRVDWRGVVHMPAALAFEEAASMLCVFATAHYCLSVLGRLQRGESVLIHAAAGGVGQAAIMAAKHMGAEVYATVGTPEKRETIVREYGIPRNRVFSSRDASFSAGVLAATEGRGVDVVLNSLAGTLLQRSFDVLAPYGRFVEIGKRDLEGNSSLEMKPFSRQATFSSFDLLAMLHTRMDLIHRILKDVAGLISAGAIKPVHPVTSYSITNMAQAFRLLQTGKHTGKVVLTMGDRDEVPVVPRAPAAEFKADASYLLVGGIGGIGRSVANWMVSRGARNIVLLSRSAGRSEKTAAFISELQDTGCRVKAISCDVTVAGDLSSAIGACDKELPPIRGVIQAAMVLQDSILEQMSIEDWNAAVRPKVQGSWNLHKQFLDAQLDFFVMLSSAAGIVGYPSQSNYSAGGSFEDALAHWRVGRGLPAVSIDLGAVKGVGYVAETSGVAKRMADIGHMLMSEAQVLGAIESAILAPYEPQLPTGFDVGPGPQWDRDGKSQLGRDARFLALRWRRSGGSDGRGGGGSAGAGGGGAAAGSLANELAEAASVREAEALVGSAIVGKLAEIFMLPVDEIDPSRHPSTYGIDSLVAVELRNMLALQAAAEVSIFSIMQSSSLAALASEVTSKSGHIDVSVLAA</sequence>
<dbReference type="CDD" id="cd00833">
    <property type="entry name" value="PKS"/>
    <property type="match status" value="1"/>
</dbReference>
<dbReference type="InterPro" id="IPR006162">
    <property type="entry name" value="Ppantetheine_attach_site"/>
</dbReference>
<feature type="region of interest" description="C-terminal hotdog fold" evidence="8">
    <location>
        <begin position="1135"/>
        <end position="1292"/>
    </location>
</feature>
<evidence type="ECO:0000256" key="1">
    <source>
        <dbReference type="ARBA" id="ARBA00022450"/>
    </source>
</evidence>
<dbReference type="Pfam" id="PF08659">
    <property type="entry name" value="KR"/>
    <property type="match status" value="1"/>
</dbReference>
<dbReference type="InterPro" id="IPR020841">
    <property type="entry name" value="PKS_Beta-ketoAc_synthase_dom"/>
</dbReference>
<keyword evidence="3" id="KW-0808">Transferase</keyword>
<feature type="domain" description="Carrier" evidence="9">
    <location>
        <begin position="2524"/>
        <end position="2601"/>
    </location>
</feature>
<dbReference type="InterPro" id="IPR050091">
    <property type="entry name" value="PKS_NRPS_Biosynth_Enz"/>
</dbReference>
<keyword evidence="6" id="KW-0511">Multifunctional enzyme</keyword>
<dbReference type="SUPFAM" id="SSF52151">
    <property type="entry name" value="FabD/lysophospholipase-like"/>
    <property type="match status" value="1"/>
</dbReference>
<dbReference type="InterPro" id="IPR016039">
    <property type="entry name" value="Thiolase-like"/>
</dbReference>
<dbReference type="Pfam" id="PF08242">
    <property type="entry name" value="Methyltransf_12"/>
    <property type="match status" value="1"/>
</dbReference>
<keyword evidence="5" id="KW-0560">Oxidoreductase</keyword>
<evidence type="ECO:0000313" key="12">
    <source>
        <dbReference type="EMBL" id="KAL1881223.1"/>
    </source>
</evidence>
<feature type="region of interest" description="N-terminal hotdog fold" evidence="8">
    <location>
        <begin position="966"/>
        <end position="1111"/>
    </location>
</feature>
<dbReference type="Gene3D" id="3.40.50.150">
    <property type="entry name" value="Vaccinia Virus protein VP39"/>
    <property type="match status" value="1"/>
</dbReference>
<evidence type="ECO:0000256" key="8">
    <source>
        <dbReference type="PROSITE-ProRule" id="PRU01363"/>
    </source>
</evidence>
<feature type="domain" description="Ketosynthase family 3 (KS3)" evidence="10">
    <location>
        <begin position="11"/>
        <end position="439"/>
    </location>
</feature>
<dbReference type="Gene3D" id="1.10.1200.10">
    <property type="entry name" value="ACP-like"/>
    <property type="match status" value="1"/>
</dbReference>
<evidence type="ECO:0000256" key="2">
    <source>
        <dbReference type="ARBA" id="ARBA00022553"/>
    </source>
</evidence>
<dbReference type="SUPFAM" id="SSF53901">
    <property type="entry name" value="Thiolase-like"/>
    <property type="match status" value="1"/>
</dbReference>
<dbReference type="SUPFAM" id="SSF53335">
    <property type="entry name" value="S-adenosyl-L-methionine-dependent methyltransferases"/>
    <property type="match status" value="1"/>
</dbReference>
<evidence type="ECO:0000313" key="13">
    <source>
        <dbReference type="Proteomes" id="UP001583177"/>
    </source>
</evidence>
<organism evidence="12 13">
    <name type="scientific">Diaporthe australafricana</name>
    <dbReference type="NCBI Taxonomy" id="127596"/>
    <lineage>
        <taxon>Eukaryota</taxon>
        <taxon>Fungi</taxon>
        <taxon>Dikarya</taxon>
        <taxon>Ascomycota</taxon>
        <taxon>Pezizomycotina</taxon>
        <taxon>Sordariomycetes</taxon>
        <taxon>Sordariomycetidae</taxon>
        <taxon>Diaporthales</taxon>
        <taxon>Diaporthaceae</taxon>
        <taxon>Diaporthe</taxon>
    </lineage>
</organism>
<dbReference type="InterPro" id="IPR056501">
    <property type="entry name" value="NAD-bd_HRPKS_sdrA"/>
</dbReference>
<dbReference type="SMART" id="SM00826">
    <property type="entry name" value="PKS_DH"/>
    <property type="match status" value="1"/>
</dbReference>
<evidence type="ECO:0000259" key="10">
    <source>
        <dbReference type="PROSITE" id="PS52004"/>
    </source>
</evidence>
<dbReference type="CDD" id="cd02440">
    <property type="entry name" value="AdoMet_MTases"/>
    <property type="match status" value="1"/>
</dbReference>
<dbReference type="SMART" id="SM00823">
    <property type="entry name" value="PKS_PP"/>
    <property type="match status" value="1"/>
</dbReference>
<feature type="active site" description="Proton acceptor; for dehydratase activity" evidence="8">
    <location>
        <position position="998"/>
    </location>
</feature>
<dbReference type="CDD" id="cd05195">
    <property type="entry name" value="enoyl_red"/>
    <property type="match status" value="1"/>
</dbReference>
<dbReference type="Pfam" id="PF00698">
    <property type="entry name" value="Acyl_transf_1"/>
    <property type="match status" value="1"/>
</dbReference>
<dbReference type="Pfam" id="PF16197">
    <property type="entry name" value="KAsynt_C_assoc"/>
    <property type="match status" value="1"/>
</dbReference>
<dbReference type="Pfam" id="PF00109">
    <property type="entry name" value="ketoacyl-synt"/>
    <property type="match status" value="1"/>
</dbReference>
<feature type="active site" description="Proton donor; for dehydratase activity" evidence="8">
    <location>
        <position position="1199"/>
    </location>
</feature>
<dbReference type="Gene3D" id="3.30.70.3290">
    <property type="match status" value="1"/>
</dbReference>
<dbReference type="InterPro" id="IPR020843">
    <property type="entry name" value="ER"/>
</dbReference>
<dbReference type="PROSITE" id="PS52004">
    <property type="entry name" value="KS3_2"/>
    <property type="match status" value="1"/>
</dbReference>
<keyword evidence="13" id="KW-1185">Reference proteome</keyword>
<protein>
    <submittedName>
        <fullName evidence="12">Type I Iterative PKS</fullName>
    </submittedName>
</protein>
<name>A0ABR3XYX0_9PEZI</name>
<dbReference type="InterPro" id="IPR036736">
    <property type="entry name" value="ACP-like_sf"/>
</dbReference>
<dbReference type="PROSITE" id="PS00012">
    <property type="entry name" value="PHOSPHOPANTETHEINE"/>
    <property type="match status" value="1"/>
</dbReference>
<dbReference type="InterPro" id="IPR032821">
    <property type="entry name" value="PKS_assoc"/>
</dbReference>
<reference evidence="12 13" key="1">
    <citation type="journal article" date="2024" name="IMA Fungus">
        <title>IMA Genome - F19 : A genome assembly and annotation guide to empower mycologists, including annotated draft genome sequences of Ceratocystis pirilliformis, Diaporthe australafricana, Fusarium ophioides, Paecilomyces lecythidis, and Sporothrix stenoceras.</title>
        <authorList>
            <person name="Aylward J."/>
            <person name="Wilson A.M."/>
            <person name="Visagie C.M."/>
            <person name="Spraker J."/>
            <person name="Barnes I."/>
            <person name="Buitendag C."/>
            <person name="Ceriani C."/>
            <person name="Del Mar Angel L."/>
            <person name="du Plessis D."/>
            <person name="Fuchs T."/>
            <person name="Gasser K."/>
            <person name="Kramer D."/>
            <person name="Li W."/>
            <person name="Munsamy K."/>
            <person name="Piso A."/>
            <person name="Price J.L."/>
            <person name="Sonnekus B."/>
            <person name="Thomas C."/>
            <person name="van der Nest A."/>
            <person name="van Dijk A."/>
            <person name="van Heerden A."/>
            <person name="van Vuuren N."/>
            <person name="Yilmaz N."/>
            <person name="Duong T.A."/>
            <person name="van der Merwe N.A."/>
            <person name="Wingfield M.J."/>
            <person name="Wingfield B.D."/>
        </authorList>
    </citation>
    <scope>NUCLEOTIDE SEQUENCE [LARGE SCALE GENOMIC DNA]</scope>
    <source>
        <strain evidence="12 13">CMW 18300</strain>
    </source>
</reference>
<dbReference type="InterPro" id="IPR020807">
    <property type="entry name" value="PKS_DH"/>
</dbReference>
<dbReference type="Pfam" id="PF02801">
    <property type="entry name" value="Ketoacyl-synt_C"/>
    <property type="match status" value="1"/>
</dbReference>
<dbReference type="InterPro" id="IPR001227">
    <property type="entry name" value="Ac_transferase_dom_sf"/>
</dbReference>
<dbReference type="InterPro" id="IPR014043">
    <property type="entry name" value="Acyl_transferase_dom"/>
</dbReference>
<dbReference type="SUPFAM" id="SSF55048">
    <property type="entry name" value="Probable ACP-binding domain of malonyl-CoA ACP transacylase"/>
    <property type="match status" value="1"/>
</dbReference>
<dbReference type="Pfam" id="PF21089">
    <property type="entry name" value="PKS_DH_N"/>
    <property type="match status" value="1"/>
</dbReference>
<evidence type="ECO:0000256" key="4">
    <source>
        <dbReference type="ARBA" id="ARBA00022857"/>
    </source>
</evidence>
<evidence type="ECO:0000259" key="9">
    <source>
        <dbReference type="PROSITE" id="PS50075"/>
    </source>
</evidence>
<dbReference type="SUPFAM" id="SSF51735">
    <property type="entry name" value="NAD(P)-binding Rossmann-fold domains"/>
    <property type="match status" value="2"/>
</dbReference>
<keyword evidence="4" id="KW-0521">NADP</keyword>
<dbReference type="SUPFAM" id="SSF47336">
    <property type="entry name" value="ACP-like"/>
    <property type="match status" value="1"/>
</dbReference>
<keyword evidence="1" id="KW-0596">Phosphopantetheine</keyword>
<dbReference type="InterPro" id="IPR049551">
    <property type="entry name" value="PKS_DH_C"/>
</dbReference>
<dbReference type="InterPro" id="IPR014030">
    <property type="entry name" value="Ketoacyl_synth_N"/>
</dbReference>
<dbReference type="Pfam" id="PF08240">
    <property type="entry name" value="ADH_N"/>
    <property type="match status" value="1"/>
</dbReference>
<dbReference type="SMART" id="SM00827">
    <property type="entry name" value="PKS_AT"/>
    <property type="match status" value="1"/>
</dbReference>
<dbReference type="Gene3D" id="3.10.129.110">
    <property type="entry name" value="Polyketide synthase dehydratase"/>
    <property type="match status" value="1"/>
</dbReference>
<dbReference type="InterPro" id="IPR016036">
    <property type="entry name" value="Malonyl_transacylase_ACP-bd"/>
</dbReference>
<dbReference type="PANTHER" id="PTHR43775:SF29">
    <property type="entry name" value="ASPERFURANONE POLYKETIDE SYNTHASE AFOG-RELATED"/>
    <property type="match status" value="1"/>
</dbReference>
<dbReference type="InterPro" id="IPR029063">
    <property type="entry name" value="SAM-dependent_MTases_sf"/>
</dbReference>
<dbReference type="InterPro" id="IPR011032">
    <property type="entry name" value="GroES-like_sf"/>
</dbReference>
<dbReference type="PANTHER" id="PTHR43775">
    <property type="entry name" value="FATTY ACID SYNTHASE"/>
    <property type="match status" value="1"/>
</dbReference>
<gene>
    <name evidence="12" type="ORF">Daus18300_001074</name>
</gene>
<keyword evidence="7" id="KW-0012">Acyltransferase</keyword>
<comment type="caution">
    <text evidence="12">The sequence shown here is derived from an EMBL/GenBank/DDBJ whole genome shotgun (WGS) entry which is preliminary data.</text>
</comment>
<dbReference type="SMART" id="SM00825">
    <property type="entry name" value="PKS_KS"/>
    <property type="match status" value="1"/>
</dbReference>
<dbReference type="InterPro" id="IPR057326">
    <property type="entry name" value="KR_dom"/>
</dbReference>
<dbReference type="Gene3D" id="3.40.47.10">
    <property type="match status" value="1"/>
</dbReference>
<dbReference type="InterPro" id="IPR009081">
    <property type="entry name" value="PP-bd_ACP"/>
</dbReference>
<dbReference type="InterPro" id="IPR020806">
    <property type="entry name" value="PKS_PP-bd"/>
</dbReference>
<dbReference type="Pfam" id="PF13602">
    <property type="entry name" value="ADH_zinc_N_2"/>
    <property type="match status" value="1"/>
</dbReference>
<dbReference type="EMBL" id="JAWRVE010000006">
    <property type="protein sequence ID" value="KAL1881223.1"/>
    <property type="molecule type" value="Genomic_DNA"/>
</dbReference>
<dbReference type="SMART" id="SM00822">
    <property type="entry name" value="PKS_KR"/>
    <property type="match status" value="1"/>
</dbReference>
<evidence type="ECO:0000256" key="7">
    <source>
        <dbReference type="ARBA" id="ARBA00023315"/>
    </source>
</evidence>
<evidence type="ECO:0000256" key="6">
    <source>
        <dbReference type="ARBA" id="ARBA00023268"/>
    </source>
</evidence>
<dbReference type="Pfam" id="PF23114">
    <property type="entry name" value="NAD-bd_HRPKS_sdrA"/>
    <property type="match status" value="1"/>
</dbReference>
<evidence type="ECO:0000256" key="5">
    <source>
        <dbReference type="ARBA" id="ARBA00023002"/>
    </source>
</evidence>
<dbReference type="Gene3D" id="3.90.180.10">
    <property type="entry name" value="Medium-chain alcohol dehydrogenases, catalytic domain"/>
    <property type="match status" value="1"/>
</dbReference>
<evidence type="ECO:0000259" key="11">
    <source>
        <dbReference type="PROSITE" id="PS52019"/>
    </source>
</evidence>
<dbReference type="InterPro" id="IPR042104">
    <property type="entry name" value="PKS_dehydratase_sf"/>
</dbReference>
<dbReference type="InterPro" id="IPR049552">
    <property type="entry name" value="PKS_DH_N"/>
</dbReference>
<proteinExistence type="predicted"/>
<dbReference type="Proteomes" id="UP001583177">
    <property type="component" value="Unassembled WGS sequence"/>
</dbReference>
<keyword evidence="2" id="KW-0597">Phosphoprotein</keyword>
<dbReference type="InterPro" id="IPR014031">
    <property type="entry name" value="Ketoacyl_synth_C"/>
</dbReference>
<feature type="domain" description="PKS/mFAS DH" evidence="11">
    <location>
        <begin position="966"/>
        <end position="1292"/>
    </location>
</feature>
<accession>A0ABR3XYX0</accession>
<dbReference type="PROSITE" id="PS50075">
    <property type="entry name" value="CARRIER"/>
    <property type="match status" value="1"/>
</dbReference>
<dbReference type="PROSITE" id="PS52019">
    <property type="entry name" value="PKS_MFAS_DH"/>
    <property type="match status" value="1"/>
</dbReference>
<dbReference type="Gene3D" id="3.40.366.10">
    <property type="entry name" value="Malonyl-Coenzyme A Acyl Carrier Protein, domain 2"/>
    <property type="match status" value="1"/>
</dbReference>
<dbReference type="InterPro" id="IPR016035">
    <property type="entry name" value="Acyl_Trfase/lysoPLipase"/>
</dbReference>
<dbReference type="InterPro" id="IPR036291">
    <property type="entry name" value="NAD(P)-bd_dom_sf"/>
</dbReference>
<dbReference type="InterPro" id="IPR013968">
    <property type="entry name" value="PKS_KR"/>
</dbReference>
<dbReference type="InterPro" id="IPR013217">
    <property type="entry name" value="Methyltransf_12"/>
</dbReference>
<dbReference type="Gene3D" id="3.40.50.720">
    <property type="entry name" value="NAD(P)-binding Rossmann-like Domain"/>
    <property type="match status" value="2"/>
</dbReference>
<dbReference type="InterPro" id="IPR013154">
    <property type="entry name" value="ADH-like_N"/>
</dbReference>
<dbReference type="Pfam" id="PF00550">
    <property type="entry name" value="PP-binding"/>
    <property type="match status" value="1"/>
</dbReference>
<dbReference type="SMART" id="SM00829">
    <property type="entry name" value="PKS_ER"/>
    <property type="match status" value="1"/>
</dbReference>
<evidence type="ECO:0000256" key="3">
    <source>
        <dbReference type="ARBA" id="ARBA00022679"/>
    </source>
</evidence>
<dbReference type="Pfam" id="PF14765">
    <property type="entry name" value="PS-DH"/>
    <property type="match status" value="1"/>
</dbReference>